<dbReference type="InterPro" id="IPR002495">
    <property type="entry name" value="Glyco_trans_8"/>
</dbReference>
<dbReference type="EMBL" id="MK072403">
    <property type="protein sequence ID" value="AYV84291.1"/>
    <property type="molecule type" value="Genomic_DNA"/>
</dbReference>
<keyword evidence="1" id="KW-0328">Glycosyltransferase</keyword>
<accession>A0A3G5ADE5</accession>
<dbReference type="GO" id="GO:0016757">
    <property type="term" value="F:glycosyltransferase activity"/>
    <property type="evidence" value="ECO:0007669"/>
    <property type="project" value="UniProtKB-KW"/>
</dbReference>
<dbReference type="PANTHER" id="PTHR13778">
    <property type="entry name" value="GLYCOSYLTRANSFERASE 8 DOMAIN-CONTAINING PROTEIN"/>
    <property type="match status" value="1"/>
</dbReference>
<evidence type="ECO:0000256" key="3">
    <source>
        <dbReference type="ARBA" id="ARBA00022723"/>
    </source>
</evidence>
<gene>
    <name evidence="4" type="ORF">Hyperionvirus21_25</name>
</gene>
<sequence length="377" mass="44590">MNPVHILICSDHNEFIGVFAVIESIIVNTNHPERIHFHITVNDKELDLFSRQFHNLFNQYKFNIEIKEFPPNKFLEENICIKHHNTFFVNYISNIMNFSRFYLGELYPHLEKVIYLDTDVIVQGDIIELHDSILLDKHMFAAVPFMTFYQLGFYNQVLEFFPDLKLNHKTFNAGVYLTNLKEWTKQNILLQVQKIMLIHKNSKDPLFNLGTQPILNIIFNDKYYELPGCWNYINLGCISDLEKNEDFHKAKILHWSGLQKPWLPNGYYKNYWSKYDKLNNSAMTCIQKTEIWNETGNSYMLYIPEHSYLADNEANPTTSNLKLYENGIEMKSSHAIHNDIRSSGMGRYSHWKNHLYFSSSDNSSPVHNDKKYSYLIQ</sequence>
<dbReference type="Gene3D" id="3.90.550.10">
    <property type="entry name" value="Spore Coat Polysaccharide Biosynthesis Protein SpsA, Chain A"/>
    <property type="match status" value="1"/>
</dbReference>
<proteinExistence type="predicted"/>
<name>A0A3G5ADE5_9VIRU</name>
<protein>
    <submittedName>
        <fullName evidence="4">Putative galacturonosyltransferase 6-like protein</fullName>
    </submittedName>
</protein>
<dbReference type="InterPro" id="IPR029044">
    <property type="entry name" value="Nucleotide-diphossugar_trans"/>
</dbReference>
<dbReference type="GO" id="GO:0046872">
    <property type="term" value="F:metal ion binding"/>
    <property type="evidence" value="ECO:0007669"/>
    <property type="project" value="UniProtKB-KW"/>
</dbReference>
<keyword evidence="2 4" id="KW-0808">Transferase</keyword>
<evidence type="ECO:0000256" key="1">
    <source>
        <dbReference type="ARBA" id="ARBA00022676"/>
    </source>
</evidence>
<evidence type="ECO:0000313" key="4">
    <source>
        <dbReference type="EMBL" id="AYV84291.1"/>
    </source>
</evidence>
<evidence type="ECO:0000256" key="2">
    <source>
        <dbReference type="ARBA" id="ARBA00022679"/>
    </source>
</evidence>
<dbReference type="Pfam" id="PF01501">
    <property type="entry name" value="Glyco_transf_8"/>
    <property type="match status" value="1"/>
</dbReference>
<reference evidence="4" key="1">
    <citation type="submission" date="2018-10" db="EMBL/GenBank/DDBJ databases">
        <title>Hidden diversity of soil giant viruses.</title>
        <authorList>
            <person name="Schulz F."/>
            <person name="Alteio L."/>
            <person name="Goudeau D."/>
            <person name="Ryan E.M."/>
            <person name="Malmstrom R.R."/>
            <person name="Blanchard J."/>
            <person name="Woyke T."/>
        </authorList>
    </citation>
    <scope>NUCLEOTIDE SEQUENCE</scope>
    <source>
        <strain evidence="4">HYV1</strain>
    </source>
</reference>
<dbReference type="PANTHER" id="PTHR13778:SF47">
    <property type="entry name" value="LIPOPOLYSACCHARIDE 1,3-GALACTOSYLTRANSFERASE"/>
    <property type="match status" value="1"/>
</dbReference>
<dbReference type="SUPFAM" id="SSF53448">
    <property type="entry name" value="Nucleotide-diphospho-sugar transferases"/>
    <property type="match status" value="1"/>
</dbReference>
<organism evidence="4">
    <name type="scientific">Hyperionvirus sp</name>
    <dbReference type="NCBI Taxonomy" id="2487770"/>
    <lineage>
        <taxon>Viruses</taxon>
        <taxon>Varidnaviria</taxon>
        <taxon>Bamfordvirae</taxon>
        <taxon>Nucleocytoviricota</taxon>
        <taxon>Megaviricetes</taxon>
        <taxon>Imitervirales</taxon>
        <taxon>Mimiviridae</taxon>
        <taxon>Klosneuvirinae</taxon>
    </lineage>
</organism>
<dbReference type="InterPro" id="IPR050748">
    <property type="entry name" value="Glycosyltrans_8_dom-fam"/>
</dbReference>
<keyword evidence="3" id="KW-0479">Metal-binding</keyword>